<feature type="region of interest" description="Disordered" evidence="1">
    <location>
        <begin position="35"/>
        <end position="110"/>
    </location>
</feature>
<dbReference type="Proteomes" id="UP000327044">
    <property type="component" value="Unassembled WGS sequence"/>
</dbReference>
<protein>
    <submittedName>
        <fullName evidence="2">Uncharacterized protein</fullName>
    </submittedName>
</protein>
<organism evidence="2 3">
    <name type="scientific">Photinus pyralis</name>
    <name type="common">Common eastern firefly</name>
    <name type="synonym">Lampyris pyralis</name>
    <dbReference type="NCBI Taxonomy" id="7054"/>
    <lineage>
        <taxon>Eukaryota</taxon>
        <taxon>Metazoa</taxon>
        <taxon>Ecdysozoa</taxon>
        <taxon>Arthropoda</taxon>
        <taxon>Hexapoda</taxon>
        <taxon>Insecta</taxon>
        <taxon>Pterygota</taxon>
        <taxon>Neoptera</taxon>
        <taxon>Endopterygota</taxon>
        <taxon>Coleoptera</taxon>
        <taxon>Polyphaga</taxon>
        <taxon>Elateriformia</taxon>
        <taxon>Elateroidea</taxon>
        <taxon>Lampyridae</taxon>
        <taxon>Lampyrinae</taxon>
        <taxon>Photinus</taxon>
    </lineage>
</organism>
<evidence type="ECO:0000256" key="1">
    <source>
        <dbReference type="SAM" id="MobiDB-lite"/>
    </source>
</evidence>
<comment type="caution">
    <text evidence="2">The sequence shown here is derived from an EMBL/GenBank/DDBJ whole genome shotgun (WGS) entry which is preliminary data.</text>
</comment>
<dbReference type="AlphaFoldDB" id="A0A5N4AHP8"/>
<keyword evidence="3" id="KW-1185">Reference proteome</keyword>
<name>A0A5N4AHP8_PHOPY</name>
<dbReference type="EMBL" id="VVIM01000007">
    <property type="protein sequence ID" value="KAB0796819.1"/>
    <property type="molecule type" value="Genomic_DNA"/>
</dbReference>
<dbReference type="InParanoid" id="A0A5N4AHP8"/>
<proteinExistence type="predicted"/>
<accession>A0A5N4AHP8</accession>
<evidence type="ECO:0000313" key="3">
    <source>
        <dbReference type="Proteomes" id="UP000327044"/>
    </source>
</evidence>
<reference evidence="2 3" key="1">
    <citation type="journal article" date="2018" name="Elife">
        <title>Firefly genomes illuminate parallel origins of bioluminescence in beetles.</title>
        <authorList>
            <person name="Fallon T.R."/>
            <person name="Lower S.E."/>
            <person name="Chang C.H."/>
            <person name="Bessho-Uehara M."/>
            <person name="Martin G.J."/>
            <person name="Bewick A.J."/>
            <person name="Behringer M."/>
            <person name="Debat H.J."/>
            <person name="Wong I."/>
            <person name="Day J.C."/>
            <person name="Suvorov A."/>
            <person name="Silva C.J."/>
            <person name="Stanger-Hall K.F."/>
            <person name="Hall D.W."/>
            <person name="Schmitz R.J."/>
            <person name="Nelson D.R."/>
            <person name="Lewis S.M."/>
            <person name="Shigenobu S."/>
            <person name="Bybee S.M."/>
            <person name="Larracuente A.M."/>
            <person name="Oba Y."/>
            <person name="Weng J.K."/>
        </authorList>
    </citation>
    <scope>NUCLEOTIDE SEQUENCE [LARGE SCALE GENOMIC DNA]</scope>
    <source>
        <strain evidence="2">1611_PpyrPB1</strain>
        <tissue evidence="2">Whole body</tissue>
    </source>
</reference>
<sequence>MSKSISEIANSSPPDDFLFAADLTEKIKLAKQLEKAGKDLRPITFQPPPQSLRKGKRGGAAPSRPYQTRPGYYSGGNLNRRRLTYPPREIKSRKALPSRNDRKFSNYRNK</sequence>
<evidence type="ECO:0000313" key="2">
    <source>
        <dbReference type="EMBL" id="KAB0796819.1"/>
    </source>
</evidence>
<gene>
    <name evidence="2" type="ORF">PPYR_10880</name>
</gene>